<feature type="region of interest" description="Disordered" evidence="1">
    <location>
        <begin position="535"/>
        <end position="563"/>
    </location>
</feature>
<feature type="compositionally biased region" description="Polar residues" evidence="1">
    <location>
        <begin position="644"/>
        <end position="663"/>
    </location>
</feature>
<feature type="compositionally biased region" description="Polar residues" evidence="1">
    <location>
        <begin position="317"/>
        <end position="328"/>
    </location>
</feature>
<feature type="region of interest" description="Disordered" evidence="1">
    <location>
        <begin position="582"/>
        <end position="623"/>
    </location>
</feature>
<evidence type="ECO:0000313" key="3">
    <source>
        <dbReference type="Proteomes" id="UP000008792"/>
    </source>
</evidence>
<feature type="region of interest" description="Disordered" evidence="1">
    <location>
        <begin position="93"/>
        <end position="120"/>
    </location>
</feature>
<feature type="compositionally biased region" description="Low complexity" evidence="1">
    <location>
        <begin position="271"/>
        <end position="282"/>
    </location>
</feature>
<dbReference type="EMBL" id="CH940653">
    <property type="protein sequence ID" value="EDW62789.2"/>
    <property type="molecule type" value="Genomic_DNA"/>
</dbReference>
<feature type="region of interest" description="Disordered" evidence="1">
    <location>
        <begin position="23"/>
        <end position="42"/>
    </location>
</feature>
<feature type="region of interest" description="Disordered" evidence="1">
    <location>
        <begin position="644"/>
        <end position="675"/>
    </location>
</feature>
<feature type="region of interest" description="Disordered" evidence="1">
    <location>
        <begin position="174"/>
        <end position="289"/>
    </location>
</feature>
<dbReference type="InParanoid" id="B4M7M2"/>
<dbReference type="HOGENOM" id="CLU_303897_0_0_1"/>
<feature type="compositionally biased region" description="Polar residues" evidence="1">
    <location>
        <begin position="369"/>
        <end position="389"/>
    </location>
</feature>
<name>B4M7M2_DROVI</name>
<gene>
    <name evidence="2" type="primary">Dvir\GJ17020</name>
    <name evidence="2" type="ORF">Dvir_GJ17020</name>
</gene>
<dbReference type="Proteomes" id="UP000008792">
    <property type="component" value="Unassembled WGS sequence"/>
</dbReference>
<evidence type="ECO:0000313" key="2">
    <source>
        <dbReference type="EMBL" id="EDW62789.2"/>
    </source>
</evidence>
<feature type="compositionally biased region" description="Low complexity" evidence="1">
    <location>
        <begin position="178"/>
        <end position="190"/>
    </location>
</feature>
<dbReference type="OrthoDB" id="7883925at2759"/>
<dbReference type="AlphaFoldDB" id="B4M7M2"/>
<feature type="compositionally biased region" description="Polar residues" evidence="1">
    <location>
        <begin position="597"/>
        <end position="623"/>
    </location>
</feature>
<sequence>MEDYRKKTEVLREKYKEYLKPIDPLRPLGREPSELMPPPGKKVQTCFNLKEKFPRGEELIRTLGKRTMLDRLEEYNQFKVPLQCPCQAITQGGDPAIKKKRPIGPTKANKPKKEPQHIPTPIDTIANRYTNASLPTAAPVRNLKSDKDISQQAISSQRKYIRAKAAEIQKKSVALQQKMAKPKASPTPKKALQKKPTVDDSLVGGVKLKRTAPKKLPLPKRPAAAKKASALKKQPKKTAALPASASLPVTPRKTAGGKSNQPTTPAKQFIPQQLQQPTTPTTARNPCGLNARPTTPGQAFVPQQMQQMPQPTTPTTARSTCAANSMPNTPGKPSVPQQMHQSTFATMRRNSCGPNSMPTTPAQPCIPQLKQQPATPTDGITTKRTNNPTRPMMPATAAMEGPFVGQQFVPQQTQQQTIPTMARNACGTNAMPAFAGQPFVPQQKPQTETPIDGSLCGITSKRTNPTRPVVPVQRLPQSTNVMGGSSSVLGSMTPTTAGQQLMPQQKQQFETPMDASLCGITSKRTNPTRPVVPAQKQTQVTPAMGGSLSGRNSRPTIPGKPFVPQQKQQFETPIDASLCGITSKRTKPTRPVVPAQKQIQATPAMGVSSSGRNSKPTSGQQYVPQQLQQANLRGSSISMTATAGKQFVPQQKPTQLTTPSDGSLSEPISKRAGTTRNVLAQTTLAVGEKSMPTIPGRLSVATTATMGGKSFGVVNSMPTLSGQHSNSQQSMLAGAPAGSACGVAVKPRKPFVPLQMQPSTIPDMGDSLLGITSKPTNPRRPIVPPKKPIANTLSGNENLLGITSKPTNPRRPVVPPKKPMPNTLKLNENILGITSKPTNPRRPVVPPKKPIPNTLNVNENMLGITSKPTNPRRPVVPPLKQLPKTSTMGDSLLGIISKPTNPRRPVVPPRKQQSTDPSNSGIIEMPTTTRRTIASQQLPKGPTVGGNKNGLNSMPALDWFD</sequence>
<accession>B4M7M2</accession>
<feature type="compositionally biased region" description="Polar residues" evidence="1">
    <location>
        <begin position="911"/>
        <end position="938"/>
    </location>
</feature>
<protein>
    <submittedName>
        <fullName evidence="2">Uncharacterized protein</fullName>
    </submittedName>
</protein>
<feature type="region of interest" description="Disordered" evidence="1">
    <location>
        <begin position="352"/>
        <end position="389"/>
    </location>
</feature>
<organism evidence="2 3">
    <name type="scientific">Drosophila virilis</name>
    <name type="common">Fruit fly</name>
    <dbReference type="NCBI Taxonomy" id="7244"/>
    <lineage>
        <taxon>Eukaryota</taxon>
        <taxon>Metazoa</taxon>
        <taxon>Ecdysozoa</taxon>
        <taxon>Arthropoda</taxon>
        <taxon>Hexapoda</taxon>
        <taxon>Insecta</taxon>
        <taxon>Pterygota</taxon>
        <taxon>Neoptera</taxon>
        <taxon>Endopterygota</taxon>
        <taxon>Diptera</taxon>
        <taxon>Brachycera</taxon>
        <taxon>Muscomorpha</taxon>
        <taxon>Ephydroidea</taxon>
        <taxon>Drosophilidae</taxon>
        <taxon>Drosophila</taxon>
    </lineage>
</organism>
<proteinExistence type="predicted"/>
<feature type="compositionally biased region" description="Polar residues" evidence="1">
    <location>
        <begin position="257"/>
        <end position="266"/>
    </location>
</feature>
<evidence type="ECO:0000256" key="1">
    <source>
        <dbReference type="SAM" id="MobiDB-lite"/>
    </source>
</evidence>
<feature type="region of interest" description="Disordered" evidence="1">
    <location>
        <begin position="308"/>
        <end position="337"/>
    </location>
</feature>
<feature type="compositionally biased region" description="Polar residues" evidence="1">
    <location>
        <begin position="352"/>
        <end position="362"/>
    </location>
</feature>
<keyword evidence="3" id="KW-1185">Reference proteome</keyword>
<feature type="region of interest" description="Disordered" evidence="1">
    <location>
        <begin position="773"/>
        <end position="961"/>
    </location>
</feature>
<reference evidence="2 3" key="1">
    <citation type="journal article" date="2007" name="Nature">
        <title>Evolution of genes and genomes on the Drosophila phylogeny.</title>
        <authorList>
            <consortium name="Drosophila 12 Genomes Consortium"/>
            <person name="Clark A.G."/>
            <person name="Eisen M.B."/>
            <person name="Smith D.R."/>
            <person name="Bergman C.M."/>
            <person name="Oliver B."/>
            <person name="Markow T.A."/>
            <person name="Kaufman T.C."/>
            <person name="Kellis M."/>
            <person name="Gelbart W."/>
            <person name="Iyer V.N."/>
            <person name="Pollard D.A."/>
            <person name="Sackton T.B."/>
            <person name="Larracuente A.M."/>
            <person name="Singh N.D."/>
            <person name="Abad J.P."/>
            <person name="Abt D.N."/>
            <person name="Adryan B."/>
            <person name="Aguade M."/>
            <person name="Akashi H."/>
            <person name="Anderson W.W."/>
            <person name="Aquadro C.F."/>
            <person name="Ardell D.H."/>
            <person name="Arguello R."/>
            <person name="Artieri C.G."/>
            <person name="Barbash D.A."/>
            <person name="Barker D."/>
            <person name="Barsanti P."/>
            <person name="Batterham P."/>
            <person name="Batzoglou S."/>
            <person name="Begun D."/>
            <person name="Bhutkar A."/>
            <person name="Blanco E."/>
            <person name="Bosak S.A."/>
            <person name="Bradley R.K."/>
            <person name="Brand A.D."/>
            <person name="Brent M.R."/>
            <person name="Brooks A.N."/>
            <person name="Brown R.H."/>
            <person name="Butlin R.K."/>
            <person name="Caggese C."/>
            <person name="Calvi B.R."/>
            <person name="Bernardo de Carvalho A."/>
            <person name="Caspi A."/>
            <person name="Castrezana S."/>
            <person name="Celniker S.E."/>
            <person name="Chang J.L."/>
            <person name="Chapple C."/>
            <person name="Chatterji S."/>
            <person name="Chinwalla A."/>
            <person name="Civetta A."/>
            <person name="Clifton S.W."/>
            <person name="Comeron J.M."/>
            <person name="Costello J.C."/>
            <person name="Coyne J.A."/>
            <person name="Daub J."/>
            <person name="David R.G."/>
            <person name="Delcher A.L."/>
            <person name="Delehaunty K."/>
            <person name="Do C.B."/>
            <person name="Ebling H."/>
            <person name="Edwards K."/>
            <person name="Eickbush T."/>
            <person name="Evans J.D."/>
            <person name="Filipski A."/>
            <person name="Findeiss S."/>
            <person name="Freyhult E."/>
            <person name="Fulton L."/>
            <person name="Fulton R."/>
            <person name="Garcia A.C."/>
            <person name="Gardiner A."/>
            <person name="Garfield D.A."/>
            <person name="Garvin B.E."/>
            <person name="Gibson G."/>
            <person name="Gilbert D."/>
            <person name="Gnerre S."/>
            <person name="Godfrey J."/>
            <person name="Good R."/>
            <person name="Gotea V."/>
            <person name="Gravely B."/>
            <person name="Greenberg A.J."/>
            <person name="Griffiths-Jones S."/>
            <person name="Gross S."/>
            <person name="Guigo R."/>
            <person name="Gustafson E.A."/>
            <person name="Haerty W."/>
            <person name="Hahn M.W."/>
            <person name="Halligan D.L."/>
            <person name="Halpern A.L."/>
            <person name="Halter G.M."/>
            <person name="Han M.V."/>
            <person name="Heger A."/>
            <person name="Hillier L."/>
            <person name="Hinrichs A.S."/>
            <person name="Holmes I."/>
            <person name="Hoskins R.A."/>
            <person name="Hubisz M.J."/>
            <person name="Hultmark D."/>
            <person name="Huntley M.A."/>
            <person name="Jaffe D.B."/>
            <person name="Jagadeeshan S."/>
            <person name="Jeck W.R."/>
            <person name="Johnson J."/>
            <person name="Jones C.D."/>
            <person name="Jordan W.C."/>
            <person name="Karpen G.H."/>
            <person name="Kataoka E."/>
            <person name="Keightley P.D."/>
            <person name="Kheradpour P."/>
            <person name="Kirkness E.F."/>
            <person name="Koerich L.B."/>
            <person name="Kristiansen K."/>
            <person name="Kudrna D."/>
            <person name="Kulathinal R.J."/>
            <person name="Kumar S."/>
            <person name="Kwok R."/>
            <person name="Lander E."/>
            <person name="Langley C.H."/>
            <person name="Lapoint R."/>
            <person name="Lazzaro B.P."/>
            <person name="Lee S.J."/>
            <person name="Levesque L."/>
            <person name="Li R."/>
            <person name="Lin C.F."/>
            <person name="Lin M.F."/>
            <person name="Lindblad-Toh K."/>
            <person name="Llopart A."/>
            <person name="Long M."/>
            <person name="Low L."/>
            <person name="Lozovsky E."/>
            <person name="Lu J."/>
            <person name="Luo M."/>
            <person name="Machado C.A."/>
            <person name="Makalowski W."/>
            <person name="Marzo M."/>
            <person name="Matsuda M."/>
            <person name="Matzkin L."/>
            <person name="McAllister B."/>
            <person name="McBride C.S."/>
            <person name="McKernan B."/>
            <person name="McKernan K."/>
            <person name="Mendez-Lago M."/>
            <person name="Minx P."/>
            <person name="Mollenhauer M.U."/>
            <person name="Montooth K."/>
            <person name="Mount S.M."/>
            <person name="Mu X."/>
            <person name="Myers E."/>
            <person name="Negre B."/>
            <person name="Newfeld S."/>
            <person name="Nielsen R."/>
            <person name="Noor M.A."/>
            <person name="O'Grady P."/>
            <person name="Pachter L."/>
            <person name="Papaceit M."/>
            <person name="Parisi M.J."/>
            <person name="Parisi M."/>
            <person name="Parts L."/>
            <person name="Pedersen J.S."/>
            <person name="Pesole G."/>
            <person name="Phillippy A.M."/>
            <person name="Ponting C.P."/>
            <person name="Pop M."/>
            <person name="Porcelli D."/>
            <person name="Powell J.R."/>
            <person name="Prohaska S."/>
            <person name="Pruitt K."/>
            <person name="Puig M."/>
            <person name="Quesneville H."/>
            <person name="Ram K.R."/>
            <person name="Rand D."/>
            <person name="Rasmussen M.D."/>
            <person name="Reed L.K."/>
            <person name="Reenan R."/>
            <person name="Reily A."/>
            <person name="Remington K.A."/>
            <person name="Rieger T.T."/>
            <person name="Ritchie M.G."/>
            <person name="Robin C."/>
            <person name="Rogers Y.H."/>
            <person name="Rohde C."/>
            <person name="Rozas J."/>
            <person name="Rubenfield M.J."/>
            <person name="Ruiz A."/>
            <person name="Russo S."/>
            <person name="Salzberg S.L."/>
            <person name="Sanchez-Gracia A."/>
            <person name="Saranga D.J."/>
            <person name="Sato H."/>
            <person name="Schaeffer S.W."/>
            <person name="Schatz M.C."/>
            <person name="Schlenke T."/>
            <person name="Schwartz R."/>
            <person name="Segarra C."/>
            <person name="Singh R.S."/>
            <person name="Sirot L."/>
            <person name="Sirota M."/>
            <person name="Sisneros N.B."/>
            <person name="Smith C.D."/>
            <person name="Smith T.F."/>
            <person name="Spieth J."/>
            <person name="Stage D.E."/>
            <person name="Stark A."/>
            <person name="Stephan W."/>
            <person name="Strausberg R.L."/>
            <person name="Strempel S."/>
            <person name="Sturgill D."/>
            <person name="Sutton G."/>
            <person name="Sutton G.G."/>
            <person name="Tao W."/>
            <person name="Teichmann S."/>
            <person name="Tobari Y.N."/>
            <person name="Tomimura Y."/>
            <person name="Tsolas J.M."/>
            <person name="Valente V.L."/>
            <person name="Venter E."/>
            <person name="Venter J.C."/>
            <person name="Vicario S."/>
            <person name="Vieira F.G."/>
            <person name="Vilella A.J."/>
            <person name="Villasante A."/>
            <person name="Walenz B."/>
            <person name="Wang J."/>
            <person name="Wasserman M."/>
            <person name="Watts T."/>
            <person name="Wilson D."/>
            <person name="Wilson R.K."/>
            <person name="Wing R.A."/>
            <person name="Wolfner M.F."/>
            <person name="Wong A."/>
            <person name="Wong G.K."/>
            <person name="Wu C.I."/>
            <person name="Wu G."/>
            <person name="Yamamoto D."/>
            <person name="Yang H.P."/>
            <person name="Yang S.P."/>
            <person name="Yorke J.A."/>
            <person name="Yoshida K."/>
            <person name="Zdobnov E."/>
            <person name="Zhang P."/>
            <person name="Zhang Y."/>
            <person name="Zimin A.V."/>
            <person name="Baldwin J."/>
            <person name="Abdouelleil A."/>
            <person name="Abdulkadir J."/>
            <person name="Abebe A."/>
            <person name="Abera B."/>
            <person name="Abreu J."/>
            <person name="Acer S.C."/>
            <person name="Aftuck L."/>
            <person name="Alexander A."/>
            <person name="An P."/>
            <person name="Anderson E."/>
            <person name="Anderson S."/>
            <person name="Arachi H."/>
            <person name="Azer M."/>
            <person name="Bachantsang P."/>
            <person name="Barry A."/>
            <person name="Bayul T."/>
            <person name="Berlin A."/>
            <person name="Bessette D."/>
            <person name="Bloom T."/>
            <person name="Blye J."/>
            <person name="Boguslavskiy L."/>
            <person name="Bonnet C."/>
            <person name="Boukhgalter B."/>
            <person name="Bourzgui I."/>
            <person name="Brown A."/>
            <person name="Cahill P."/>
            <person name="Channer S."/>
            <person name="Cheshatsang Y."/>
            <person name="Chuda L."/>
            <person name="Citroen M."/>
            <person name="Collymore A."/>
            <person name="Cooke P."/>
            <person name="Costello M."/>
            <person name="D'Aco K."/>
            <person name="Daza R."/>
            <person name="De Haan G."/>
            <person name="DeGray S."/>
            <person name="DeMaso C."/>
            <person name="Dhargay N."/>
            <person name="Dooley K."/>
            <person name="Dooley E."/>
            <person name="Doricent M."/>
            <person name="Dorje P."/>
            <person name="Dorjee K."/>
            <person name="Dupes A."/>
            <person name="Elong R."/>
            <person name="Falk J."/>
            <person name="Farina A."/>
            <person name="Faro S."/>
            <person name="Ferguson D."/>
            <person name="Fisher S."/>
            <person name="Foley C.D."/>
            <person name="Franke A."/>
            <person name="Friedrich D."/>
            <person name="Gadbois L."/>
            <person name="Gearin G."/>
            <person name="Gearin C.R."/>
            <person name="Giannoukos G."/>
            <person name="Goode T."/>
            <person name="Graham J."/>
            <person name="Grandbois E."/>
            <person name="Grewal S."/>
            <person name="Gyaltsen K."/>
            <person name="Hafez N."/>
            <person name="Hagos B."/>
            <person name="Hall J."/>
            <person name="Henson C."/>
            <person name="Hollinger A."/>
            <person name="Honan T."/>
            <person name="Huard M.D."/>
            <person name="Hughes L."/>
            <person name="Hurhula B."/>
            <person name="Husby M.E."/>
            <person name="Kamat A."/>
            <person name="Kanga B."/>
            <person name="Kashin S."/>
            <person name="Khazanovich D."/>
            <person name="Kisner P."/>
            <person name="Lance K."/>
            <person name="Lara M."/>
            <person name="Lee W."/>
            <person name="Lennon N."/>
            <person name="Letendre F."/>
            <person name="LeVine R."/>
            <person name="Lipovsky A."/>
            <person name="Liu X."/>
            <person name="Liu J."/>
            <person name="Liu S."/>
            <person name="Lokyitsang T."/>
            <person name="Lokyitsang Y."/>
            <person name="Lubonja R."/>
            <person name="Lui A."/>
            <person name="MacDonald P."/>
            <person name="Magnisalis V."/>
            <person name="Maru K."/>
            <person name="Matthews C."/>
            <person name="McCusker W."/>
            <person name="McDonough S."/>
            <person name="Mehta T."/>
            <person name="Meldrim J."/>
            <person name="Meneus L."/>
            <person name="Mihai O."/>
            <person name="Mihalev A."/>
            <person name="Mihova T."/>
            <person name="Mittelman R."/>
            <person name="Mlenga V."/>
            <person name="Montmayeur A."/>
            <person name="Mulrain L."/>
            <person name="Navidi A."/>
            <person name="Naylor J."/>
            <person name="Negash T."/>
            <person name="Nguyen T."/>
            <person name="Nguyen N."/>
            <person name="Nicol R."/>
            <person name="Norbu C."/>
            <person name="Norbu N."/>
            <person name="Novod N."/>
            <person name="O'Neill B."/>
            <person name="Osman S."/>
            <person name="Markiewicz E."/>
            <person name="Oyono O.L."/>
            <person name="Patti C."/>
            <person name="Phunkhang P."/>
            <person name="Pierre F."/>
            <person name="Priest M."/>
            <person name="Raghuraman S."/>
            <person name="Rege F."/>
            <person name="Reyes R."/>
            <person name="Rise C."/>
            <person name="Rogov P."/>
            <person name="Ross K."/>
            <person name="Ryan E."/>
            <person name="Settipalli S."/>
            <person name="Shea T."/>
            <person name="Sherpa N."/>
            <person name="Shi L."/>
            <person name="Shih D."/>
            <person name="Sparrow T."/>
            <person name="Spaulding J."/>
            <person name="Stalker J."/>
            <person name="Stange-Thomann N."/>
            <person name="Stavropoulos S."/>
            <person name="Stone C."/>
            <person name="Strader C."/>
            <person name="Tesfaye S."/>
            <person name="Thomson T."/>
            <person name="Thoulutsang Y."/>
            <person name="Thoulutsang D."/>
            <person name="Topham K."/>
            <person name="Topping I."/>
            <person name="Tsamla T."/>
            <person name="Vassiliev H."/>
            <person name="Vo A."/>
            <person name="Wangchuk T."/>
            <person name="Wangdi T."/>
            <person name="Weiand M."/>
            <person name="Wilkinson J."/>
            <person name="Wilson A."/>
            <person name="Yadav S."/>
            <person name="Young G."/>
            <person name="Yu Q."/>
            <person name="Zembek L."/>
            <person name="Zhong D."/>
            <person name="Zimmer A."/>
            <person name="Zwirko Z."/>
            <person name="Jaffe D.B."/>
            <person name="Alvarez P."/>
            <person name="Brockman W."/>
            <person name="Butler J."/>
            <person name="Chin C."/>
            <person name="Gnerre S."/>
            <person name="Grabherr M."/>
            <person name="Kleber M."/>
            <person name="Mauceli E."/>
            <person name="MacCallum I."/>
        </authorList>
    </citation>
    <scope>NUCLEOTIDE SEQUENCE [LARGE SCALE GENOMIC DNA]</scope>
    <source>
        <strain evidence="3">Tucson 15010-1051.87</strain>
    </source>
</reference>